<reference evidence="2" key="1">
    <citation type="submission" date="2016-10" db="EMBL/GenBank/DDBJ databases">
        <authorList>
            <person name="Varghese N."/>
            <person name="Submissions S."/>
        </authorList>
    </citation>
    <scope>NUCLEOTIDE SEQUENCE [LARGE SCALE GENOMIC DNA]</scope>
    <source>
        <strain evidence="2">Nm76</strain>
    </source>
</reference>
<dbReference type="AlphaFoldDB" id="A0A1H8N207"/>
<name>A0A1H8N207_9PROT</name>
<evidence type="ECO:0000313" key="1">
    <source>
        <dbReference type="EMBL" id="SEO23610.1"/>
    </source>
</evidence>
<evidence type="ECO:0000313" key="2">
    <source>
        <dbReference type="Proteomes" id="UP000198814"/>
    </source>
</evidence>
<keyword evidence="2" id="KW-1185">Reference proteome</keyword>
<dbReference type="EMBL" id="FODO01000006">
    <property type="protein sequence ID" value="SEO23610.1"/>
    <property type="molecule type" value="Genomic_DNA"/>
</dbReference>
<gene>
    <name evidence="1" type="ORF">SAMN05216333_106116</name>
</gene>
<organism evidence="1 2">
    <name type="scientific">Nitrosomonas oligotropha</name>
    <dbReference type="NCBI Taxonomy" id="42354"/>
    <lineage>
        <taxon>Bacteria</taxon>
        <taxon>Pseudomonadati</taxon>
        <taxon>Pseudomonadota</taxon>
        <taxon>Betaproteobacteria</taxon>
        <taxon>Nitrosomonadales</taxon>
        <taxon>Nitrosomonadaceae</taxon>
        <taxon>Nitrosomonas</taxon>
    </lineage>
</organism>
<accession>A0A1H8N207</accession>
<protein>
    <submittedName>
        <fullName evidence="1">Uncharacterized protein</fullName>
    </submittedName>
</protein>
<proteinExistence type="predicted"/>
<sequence>MTEHVAAAGFGVTQSNIADQVDQFTQCVGSRFCRA</sequence>
<dbReference type="Proteomes" id="UP000198814">
    <property type="component" value="Unassembled WGS sequence"/>
</dbReference>